<feature type="chain" id="PRO_5037688299" description="Lipoprotein" evidence="1">
    <location>
        <begin position="33"/>
        <end position="392"/>
    </location>
</feature>
<feature type="signal peptide" evidence="1">
    <location>
        <begin position="1"/>
        <end position="32"/>
    </location>
</feature>
<proteinExistence type="predicted"/>
<dbReference type="SUPFAM" id="SSF50969">
    <property type="entry name" value="YVTN repeat-like/Quinoprotein amine dehydrogenase"/>
    <property type="match status" value="1"/>
</dbReference>
<dbReference type="InterPro" id="IPR015943">
    <property type="entry name" value="WD40/YVTN_repeat-like_dom_sf"/>
</dbReference>
<keyword evidence="1" id="KW-0732">Signal</keyword>
<accession>A0A919RQC8</accession>
<keyword evidence="3" id="KW-1185">Reference proteome</keyword>
<sequence length="392" mass="42301">MTRGVFGGGARRARSGVLAMVLLVSAACSGEAAPKPVLPPPKAVVYTLLVSNELLAVDVDRGVVIRRRMAEYDGEAYPAYAITASPDRKTLHVLTQREWFPQEAGKRERQSIVLVDPTSLEVRKRILLDGAWTNVVMVAGRRTGRLHVFGMAKERGGWAPTLTVVDPVEGSVVSRVKLRAAHGKTWLPFAADLSDDERRVTLSYHGEDTTGSEVYRIGGDGRGERLAASDRLTGCTGAAGEGRCVDLHGGVSTHKGRLYATTGGPEVMEIDVDGRLLRRLALPSLQGNHVMEMVLNREAGRLYVLGSCLYSGGLAVLDLADGRSREVAPRKRGTGTAGPDLVCGERGELYSDALITMLKPADEVVFVDTVTGKIHKRVHVDRRPVSLLVLPL</sequence>
<evidence type="ECO:0008006" key="4">
    <source>
        <dbReference type="Google" id="ProtNLM"/>
    </source>
</evidence>
<protein>
    <recommendedName>
        <fullName evidence="4">Lipoprotein</fullName>
    </recommendedName>
</protein>
<reference evidence="2" key="1">
    <citation type="submission" date="2021-01" db="EMBL/GenBank/DDBJ databases">
        <title>Whole genome shotgun sequence of Sinosporangium siamense NBRC 109515.</title>
        <authorList>
            <person name="Komaki H."/>
            <person name="Tamura T."/>
        </authorList>
    </citation>
    <scope>NUCLEOTIDE SEQUENCE</scope>
    <source>
        <strain evidence="2">NBRC 109515</strain>
    </source>
</reference>
<dbReference type="AlphaFoldDB" id="A0A919RQC8"/>
<organism evidence="2 3">
    <name type="scientific">Sinosporangium siamense</name>
    <dbReference type="NCBI Taxonomy" id="1367973"/>
    <lineage>
        <taxon>Bacteria</taxon>
        <taxon>Bacillati</taxon>
        <taxon>Actinomycetota</taxon>
        <taxon>Actinomycetes</taxon>
        <taxon>Streptosporangiales</taxon>
        <taxon>Streptosporangiaceae</taxon>
        <taxon>Sinosporangium</taxon>
    </lineage>
</organism>
<evidence type="ECO:0000313" key="3">
    <source>
        <dbReference type="Proteomes" id="UP000606172"/>
    </source>
</evidence>
<dbReference type="Proteomes" id="UP000606172">
    <property type="component" value="Unassembled WGS sequence"/>
</dbReference>
<dbReference type="PROSITE" id="PS51257">
    <property type="entry name" value="PROKAR_LIPOPROTEIN"/>
    <property type="match status" value="1"/>
</dbReference>
<evidence type="ECO:0000256" key="1">
    <source>
        <dbReference type="SAM" id="SignalP"/>
    </source>
</evidence>
<evidence type="ECO:0000313" key="2">
    <source>
        <dbReference type="EMBL" id="GII97100.1"/>
    </source>
</evidence>
<name>A0A919RQC8_9ACTN</name>
<dbReference type="Gene3D" id="2.130.10.10">
    <property type="entry name" value="YVTN repeat-like/Quinoprotein amine dehydrogenase"/>
    <property type="match status" value="1"/>
</dbReference>
<comment type="caution">
    <text evidence="2">The sequence shown here is derived from an EMBL/GenBank/DDBJ whole genome shotgun (WGS) entry which is preliminary data.</text>
</comment>
<dbReference type="InterPro" id="IPR011044">
    <property type="entry name" value="Quino_amine_DH_bsu"/>
</dbReference>
<gene>
    <name evidence="2" type="ORF">Ssi02_73310</name>
</gene>
<dbReference type="EMBL" id="BOOW01000054">
    <property type="protein sequence ID" value="GII97100.1"/>
    <property type="molecule type" value="Genomic_DNA"/>
</dbReference>